<dbReference type="FunFam" id="2.130.10.10:FF:000012">
    <property type="entry name" value="Putative pleiotropic regulator 1"/>
    <property type="match status" value="1"/>
</dbReference>
<dbReference type="GO" id="GO:0071013">
    <property type="term" value="C:catalytic step 2 spliceosome"/>
    <property type="evidence" value="ECO:0007669"/>
    <property type="project" value="TreeGrafter"/>
</dbReference>
<dbReference type="STRING" id="564608.C1MRR1"/>
<dbReference type="RefSeq" id="XP_003058552.1">
    <property type="nucleotide sequence ID" value="XM_003058506.2"/>
</dbReference>
<dbReference type="OrthoDB" id="10256122at2759"/>
<dbReference type="eggNOG" id="KOG0285">
    <property type="taxonomic scope" value="Eukaryota"/>
</dbReference>
<dbReference type="InterPro" id="IPR001680">
    <property type="entry name" value="WD40_rpt"/>
</dbReference>
<organism evidence="7">
    <name type="scientific">Micromonas pusilla (strain CCMP1545)</name>
    <name type="common">Picoplanktonic green alga</name>
    <dbReference type="NCBI Taxonomy" id="564608"/>
    <lineage>
        <taxon>Eukaryota</taxon>
        <taxon>Viridiplantae</taxon>
        <taxon>Chlorophyta</taxon>
        <taxon>Mamiellophyceae</taxon>
        <taxon>Mamiellales</taxon>
        <taxon>Mamiellaceae</taxon>
        <taxon>Micromonas</taxon>
    </lineage>
</organism>
<dbReference type="SUPFAM" id="SSF50978">
    <property type="entry name" value="WD40 repeat-like"/>
    <property type="match status" value="1"/>
</dbReference>
<evidence type="ECO:0000256" key="4">
    <source>
        <dbReference type="PROSITE-ProRule" id="PRU00221"/>
    </source>
</evidence>
<feature type="repeat" description="WD" evidence="4">
    <location>
        <begin position="37"/>
        <end position="78"/>
    </location>
</feature>
<dbReference type="OMA" id="FAMCFDQ"/>
<gene>
    <name evidence="6" type="ORF">MICPUCDRAFT_2869</name>
</gene>
<dbReference type="InterPro" id="IPR020472">
    <property type="entry name" value="WD40_PAC1"/>
</dbReference>
<proteinExistence type="inferred from homology"/>
<keyword evidence="1 4" id="KW-0853">WD repeat</keyword>
<protein>
    <submittedName>
        <fullName evidence="6">Predicted protein</fullName>
    </submittedName>
</protein>
<sequence length="352" mass="39708">SVVNEKKYLHSAQVIPRLASKWHKPEWHAPWKLYRVISGHQGWVRSVTVDPSNEWFATGSADRTIKIWDLASGQLKLTLTGHIEQVTGIAVSDRHPYMFTCALDKMVKCWDLEYNKVIRHYHGHLSGVYSLALHPELDVLMTGGRDSACRVWDMRTKLQAMCLTGHDSTVAAIASQREEPQVITGSYDSTVKLWDLAAGKCRTTLTYHKKGVRALALHPKDFSLLSASADNIKKFALPHGKFMHNMLSQQKTIVNSLSANEDDVVVSGGDNGSVWFWDYKSGHNFQQAQPKVQPGSMESEAGIFASAFDRTGTRLITVEADKTIKMWKEDEDATPETHPNLPYHPPRELRRY</sequence>
<dbReference type="PROSITE" id="PS50294">
    <property type="entry name" value="WD_REPEATS_REGION"/>
    <property type="match status" value="4"/>
</dbReference>
<name>C1MRR1_MICPC</name>
<evidence type="ECO:0000256" key="5">
    <source>
        <dbReference type="SAM" id="MobiDB-lite"/>
    </source>
</evidence>
<feature type="repeat" description="WD" evidence="4">
    <location>
        <begin position="79"/>
        <end position="120"/>
    </location>
</feature>
<feature type="repeat" description="WD" evidence="4">
    <location>
        <begin position="121"/>
        <end position="156"/>
    </location>
</feature>
<dbReference type="PANTHER" id="PTHR19923:SF0">
    <property type="entry name" value="PLEIOTROPIC REGULATOR 1"/>
    <property type="match status" value="1"/>
</dbReference>
<feature type="repeat" description="WD" evidence="4">
    <location>
        <begin position="163"/>
        <end position="204"/>
    </location>
</feature>
<evidence type="ECO:0000256" key="3">
    <source>
        <dbReference type="ARBA" id="ARBA00025726"/>
    </source>
</evidence>
<dbReference type="InterPro" id="IPR015943">
    <property type="entry name" value="WD40/YVTN_repeat-like_dom_sf"/>
</dbReference>
<dbReference type="Gene3D" id="2.130.10.10">
    <property type="entry name" value="YVTN repeat-like/Quinoprotein amine dehydrogenase"/>
    <property type="match status" value="1"/>
</dbReference>
<comment type="similarity">
    <text evidence="3">Belongs to the WD repeat PRL1/PRL2 family.</text>
</comment>
<dbReference type="InterPro" id="IPR036322">
    <property type="entry name" value="WD40_repeat_dom_sf"/>
</dbReference>
<dbReference type="GeneID" id="9684358"/>
<keyword evidence="7" id="KW-1185">Reference proteome</keyword>
<dbReference type="Proteomes" id="UP000001876">
    <property type="component" value="Unassembled WGS sequence"/>
</dbReference>
<dbReference type="SMART" id="SM00320">
    <property type="entry name" value="WD40"/>
    <property type="match status" value="7"/>
</dbReference>
<dbReference type="InterPro" id="IPR045241">
    <property type="entry name" value="Prp46/PLRG1-like"/>
</dbReference>
<dbReference type="InterPro" id="IPR019775">
    <property type="entry name" value="WD40_repeat_CS"/>
</dbReference>
<dbReference type="CDD" id="cd00200">
    <property type="entry name" value="WD40"/>
    <property type="match status" value="1"/>
</dbReference>
<feature type="region of interest" description="Disordered" evidence="5">
    <location>
        <begin position="330"/>
        <end position="352"/>
    </location>
</feature>
<evidence type="ECO:0000313" key="7">
    <source>
        <dbReference type="Proteomes" id="UP000001876"/>
    </source>
</evidence>
<keyword evidence="2" id="KW-0677">Repeat</keyword>
<evidence type="ECO:0000313" key="6">
    <source>
        <dbReference type="EMBL" id="EEH57007.1"/>
    </source>
</evidence>
<dbReference type="KEGG" id="mpp:MICPUCDRAFT_2869"/>
<dbReference type="PROSITE" id="PS50082">
    <property type="entry name" value="WD_REPEATS_2"/>
    <property type="match status" value="5"/>
</dbReference>
<reference evidence="6 7" key="1">
    <citation type="journal article" date="2009" name="Science">
        <title>Green evolution and dynamic adaptations revealed by genomes of the marine picoeukaryotes Micromonas.</title>
        <authorList>
            <person name="Worden A.Z."/>
            <person name="Lee J.H."/>
            <person name="Mock T."/>
            <person name="Rouze P."/>
            <person name="Simmons M.P."/>
            <person name="Aerts A.L."/>
            <person name="Allen A.E."/>
            <person name="Cuvelier M.L."/>
            <person name="Derelle E."/>
            <person name="Everett M.V."/>
            <person name="Foulon E."/>
            <person name="Grimwood J."/>
            <person name="Gundlach H."/>
            <person name="Henrissat B."/>
            <person name="Napoli C."/>
            <person name="McDonald S.M."/>
            <person name="Parker M.S."/>
            <person name="Rombauts S."/>
            <person name="Salamov A."/>
            <person name="Von Dassow P."/>
            <person name="Badger J.H."/>
            <person name="Coutinho P.M."/>
            <person name="Demir E."/>
            <person name="Dubchak I."/>
            <person name="Gentemann C."/>
            <person name="Eikrem W."/>
            <person name="Gready J.E."/>
            <person name="John U."/>
            <person name="Lanier W."/>
            <person name="Lindquist E.A."/>
            <person name="Lucas S."/>
            <person name="Mayer K.F."/>
            <person name="Moreau H."/>
            <person name="Not F."/>
            <person name="Otillar R."/>
            <person name="Panaud O."/>
            <person name="Pangilinan J."/>
            <person name="Paulsen I."/>
            <person name="Piegu B."/>
            <person name="Poliakov A."/>
            <person name="Robbens S."/>
            <person name="Schmutz J."/>
            <person name="Toulza E."/>
            <person name="Wyss T."/>
            <person name="Zelensky A."/>
            <person name="Zhou K."/>
            <person name="Armbrust E.V."/>
            <person name="Bhattacharya D."/>
            <person name="Goodenough U.W."/>
            <person name="Van de Peer Y."/>
            <person name="Grigoriev I.V."/>
        </authorList>
    </citation>
    <scope>NUCLEOTIDE SEQUENCE [LARGE SCALE GENOMIC DNA]</scope>
    <source>
        <strain evidence="6 7">CCMP1545</strain>
    </source>
</reference>
<dbReference type="AlphaFoldDB" id="C1MRR1"/>
<feature type="non-terminal residue" evidence="6">
    <location>
        <position position="352"/>
    </location>
</feature>
<dbReference type="GO" id="GO:0000398">
    <property type="term" value="P:mRNA splicing, via spliceosome"/>
    <property type="evidence" value="ECO:0007669"/>
    <property type="project" value="InterPro"/>
</dbReference>
<dbReference type="PANTHER" id="PTHR19923">
    <property type="entry name" value="WD40 REPEAT PROTEINPRL1/PRL2-RELATED"/>
    <property type="match status" value="1"/>
</dbReference>
<dbReference type="PRINTS" id="PR00320">
    <property type="entry name" value="GPROTEINBRPT"/>
</dbReference>
<dbReference type="GO" id="GO:0071011">
    <property type="term" value="C:precatalytic spliceosome"/>
    <property type="evidence" value="ECO:0007669"/>
    <property type="project" value="TreeGrafter"/>
</dbReference>
<dbReference type="GO" id="GO:0000974">
    <property type="term" value="C:Prp19 complex"/>
    <property type="evidence" value="ECO:0007669"/>
    <property type="project" value="TreeGrafter"/>
</dbReference>
<dbReference type="Pfam" id="PF00400">
    <property type="entry name" value="WD40"/>
    <property type="match status" value="7"/>
</dbReference>
<accession>C1MRR1</accession>
<feature type="repeat" description="WD" evidence="4">
    <location>
        <begin position="247"/>
        <end position="287"/>
    </location>
</feature>
<dbReference type="PROSITE" id="PS00678">
    <property type="entry name" value="WD_REPEATS_1"/>
    <property type="match status" value="2"/>
</dbReference>
<feature type="non-terminal residue" evidence="6">
    <location>
        <position position="1"/>
    </location>
</feature>
<evidence type="ECO:0000256" key="1">
    <source>
        <dbReference type="ARBA" id="ARBA00022574"/>
    </source>
</evidence>
<evidence type="ECO:0000256" key="2">
    <source>
        <dbReference type="ARBA" id="ARBA00022737"/>
    </source>
</evidence>
<dbReference type="EMBL" id="GG663739">
    <property type="protein sequence ID" value="EEH57007.1"/>
    <property type="molecule type" value="Genomic_DNA"/>
</dbReference>